<dbReference type="InterPro" id="IPR044946">
    <property type="entry name" value="Restrct_endonuc_typeI_TRD_sf"/>
</dbReference>
<reference evidence="7" key="1">
    <citation type="submission" date="2017-06" db="EMBL/GenBank/DDBJ databases">
        <title>Complete genome sequence of Capnocytophaga sp. KCOM 1579 (=ChDC OS43) isolated from a human refractory periapical abscess lesion.</title>
        <authorList>
            <person name="Kook J.-K."/>
            <person name="Park S.-N."/>
            <person name="Lim Y.K."/>
            <person name="Roh H."/>
        </authorList>
    </citation>
    <scope>NUCLEOTIDE SEQUENCE [LARGE SCALE GENOMIC DNA]</scope>
    <source>
        <strain evidence="7">ChDC OS43</strain>
    </source>
</reference>
<evidence type="ECO:0000256" key="4">
    <source>
        <dbReference type="SAM" id="Coils"/>
    </source>
</evidence>
<gene>
    <name evidence="6" type="ORF">CBG49_12450</name>
</gene>
<dbReference type="PANTHER" id="PTHR30408:SF12">
    <property type="entry name" value="TYPE I RESTRICTION ENZYME MJAVIII SPECIFICITY SUBUNIT"/>
    <property type="match status" value="1"/>
</dbReference>
<evidence type="ECO:0000256" key="2">
    <source>
        <dbReference type="ARBA" id="ARBA00022747"/>
    </source>
</evidence>
<keyword evidence="7" id="KW-1185">Reference proteome</keyword>
<keyword evidence="4" id="KW-0175">Coiled coil</keyword>
<dbReference type="GO" id="GO:0003677">
    <property type="term" value="F:DNA binding"/>
    <property type="evidence" value="ECO:0007669"/>
    <property type="project" value="UniProtKB-KW"/>
</dbReference>
<keyword evidence="2" id="KW-0680">Restriction system</keyword>
<evidence type="ECO:0000313" key="7">
    <source>
        <dbReference type="Proteomes" id="UP000197007"/>
    </source>
</evidence>
<keyword evidence="6" id="KW-0540">Nuclease</keyword>
<accession>A0A1Z4BRH1</accession>
<dbReference type="InterPro" id="IPR052021">
    <property type="entry name" value="Type-I_RS_S_subunit"/>
</dbReference>
<evidence type="ECO:0000259" key="5">
    <source>
        <dbReference type="Pfam" id="PF01420"/>
    </source>
</evidence>
<keyword evidence="6" id="KW-0378">Hydrolase</keyword>
<organism evidence="6 7">
    <name type="scientific">Capnocytophaga endodontalis</name>
    <dbReference type="NCBI Taxonomy" id="2708117"/>
    <lineage>
        <taxon>Bacteria</taxon>
        <taxon>Pseudomonadati</taxon>
        <taxon>Bacteroidota</taxon>
        <taxon>Flavobacteriia</taxon>
        <taxon>Flavobacteriales</taxon>
        <taxon>Flavobacteriaceae</taxon>
        <taxon>Capnocytophaga</taxon>
    </lineage>
</organism>
<dbReference type="Gene3D" id="3.90.220.20">
    <property type="entry name" value="DNA methylase specificity domains"/>
    <property type="match status" value="2"/>
</dbReference>
<dbReference type="REBASE" id="209018">
    <property type="entry name" value="S.CspOS43ORF12455P"/>
</dbReference>
<dbReference type="RefSeq" id="WP_088594719.1">
    <property type="nucleotide sequence ID" value="NZ_CP022022.1"/>
</dbReference>
<dbReference type="GO" id="GO:0004519">
    <property type="term" value="F:endonuclease activity"/>
    <property type="evidence" value="ECO:0007669"/>
    <property type="project" value="UniProtKB-KW"/>
</dbReference>
<feature type="domain" description="Type I restriction modification DNA specificity" evidence="5">
    <location>
        <begin position="263"/>
        <end position="427"/>
    </location>
</feature>
<dbReference type="GO" id="GO:0009307">
    <property type="term" value="P:DNA restriction-modification system"/>
    <property type="evidence" value="ECO:0007669"/>
    <property type="project" value="UniProtKB-KW"/>
</dbReference>
<dbReference type="Pfam" id="PF01420">
    <property type="entry name" value="Methylase_S"/>
    <property type="match status" value="1"/>
</dbReference>
<dbReference type="InterPro" id="IPR000055">
    <property type="entry name" value="Restrct_endonuc_typeI_TRD"/>
</dbReference>
<dbReference type="PANTHER" id="PTHR30408">
    <property type="entry name" value="TYPE-1 RESTRICTION ENZYME ECOKI SPECIFICITY PROTEIN"/>
    <property type="match status" value="1"/>
</dbReference>
<dbReference type="KEGG" id="capn:CBG49_12450"/>
<feature type="coiled-coil region" evidence="4">
    <location>
        <begin position="404"/>
        <end position="438"/>
    </location>
</feature>
<evidence type="ECO:0000256" key="3">
    <source>
        <dbReference type="ARBA" id="ARBA00023125"/>
    </source>
</evidence>
<keyword evidence="3" id="KW-0238">DNA-binding</keyword>
<dbReference type="EMBL" id="CP022022">
    <property type="protein sequence ID" value="ASF43823.1"/>
    <property type="molecule type" value="Genomic_DNA"/>
</dbReference>
<name>A0A1Z4BRH1_9FLAO</name>
<dbReference type="AlphaFoldDB" id="A0A1Z4BRH1"/>
<proteinExistence type="inferred from homology"/>
<dbReference type="Proteomes" id="UP000197007">
    <property type="component" value="Chromosome"/>
</dbReference>
<dbReference type="SUPFAM" id="SSF116734">
    <property type="entry name" value="DNA methylase specificity domain"/>
    <property type="match status" value="2"/>
</dbReference>
<dbReference type="Gene3D" id="1.10.287.1120">
    <property type="entry name" value="Bipartite methylase S protein"/>
    <property type="match status" value="1"/>
</dbReference>
<protein>
    <submittedName>
        <fullName evidence="6">Restriction endonuclease subunit S</fullName>
    </submittedName>
</protein>
<comment type="similarity">
    <text evidence="1">Belongs to the type-I restriction system S methylase family.</text>
</comment>
<keyword evidence="6" id="KW-0255">Endonuclease</keyword>
<evidence type="ECO:0000256" key="1">
    <source>
        <dbReference type="ARBA" id="ARBA00010923"/>
    </source>
</evidence>
<evidence type="ECO:0000313" key="6">
    <source>
        <dbReference type="EMBL" id="ASF43823.1"/>
    </source>
</evidence>
<sequence>MKTYKKLKFVELRELGFWDTKRYLNISDKKFKNNITLSDVLIPYKKRISKREMIEKKYAIISKINFGGELFLRDLNNIENYKGDIYLVPDNSIIYSKINVKHGCIFYNDKENTPFGVSSEYPIFTFDNTIVSGKFLQKLLRTQEFKKLLDSKATGISKARVKQADFLATRVPLPPLSEQETIVKNYYDKITQATTYEQQAETLEKNIENYLFESLGIEELDKRKKIGLNIIESKRMERWDIPFLMGESSLKSKYSIHRMGEYIVEIATGTTPPTSRKEYFRGDINFYTPSDINNKILLNADRKVSLLAVKDKKVRVFKKNTLLFVGIGSTVGKVGIIGNEFATSNQQITGFNVDENMLLTEYVYYYFTYFKNVTTKEQTKATLPIVNQEKIMNILIPIPPKETQQAIINQIDTYKNEIKILRERATLLKQQAEQEFEQTIFS</sequence>